<keyword evidence="1" id="KW-0853">WD repeat</keyword>
<sequence length="1530" mass="165453">MVRVVLAGASSFEESPREEGDPTANQGFGALSSIDPALRQLSASFERLDGVRVETVLLNATKGQLEACWRTLLSGPSDEPVVFHFAGHGLRMGSTLYLPVWDSRSGSVPATTIHLNSWLDEVEHTSGAPPVLFMLDVCGGGQAAAYQLVQGIREQERRAWIIAACADDERTYGARFTRAAGRAIDLLRRGHWDLSPAVRNIPLETVAQQISQELARLDDNQGYVPTVIHSPKLAASVTPPPFFVNPAYSANPAGRLRPRLNIALTDIASEFDAAFDLEHFLTKAAGVPSWGTGLSGCFFTGRASELTRIRDWLESEERVLVVTGEPGAGKSALIGVTVWLAHPSLQPLSLPVLSRVPSELHPRRRYPTLVGVHARQRTAEQVVDSLHSQLDRIRKGSAGLQSNDSLERLIEKATGLAEPVIVVIDAIDESIDGETLVNRVLARLLRAEREDGRPAFRIMAGVRPWWDQFGELARWAGAALLCLDLAEGSAASVRSSRAKDLAQYFSNVLALSPGYSIEDSRESVAHAVAAELVTGRYTGGHLLATLYASHLGMRSPLDAATAVIQIPRDLPAMLNLQLEPLEARQPWLRLIMTAVASGMGQGMPLDLVHVATKAFIPVNSFHGPTLEDVRDALESAAFYLRTHVDAGGRRLYNFFHQSLTDYFRDDSSLARLFAQLMSTVPTEREADGFVYRWDVAPPYLQAHALDHAVATGNSGTIDRLLLDPRFLQVATGTLEQLPKATSRSARRVARALRPFVRHVPSKIHDQSLQLDLVRCGGLAVARHLDAVLRDEAPVLSIRWSTDNTPTGMTACLGKLDTRPTTVAIAECDDTAIALIGGADGSIQAWDSLHDDGRQRYLLPDVHEGGVQHLVVVEVQGEAKVISYGADRLAVMIDVGTGSIGARAPLPGTDVTALAPARELDSSVFLAGHMDGTISVIGVTSNSFDRLDVQESGERAPVTSLACSAPVNDEYVQLRCVFGAPEDVQNDEDTPPSLGILDTRPIIIEGGWNGSVRISEEDKLLYRLEPYDRGFRVVPVLGEFVRVVEGVSRARNALASRGEGTGGAAASDVIPAPKRDLVEADIVRVGDVRMAVTAHEDGYVRVWDLDLVPWPGLLGRGTTLFITCFLDREVAVAVSTRPVTVKAWDIETGAELAELLGLGQASHTAVAVVGSELLALTATAEEGLDLYDVVGGYHLASIDPQLSVTALGLAAYDSGALAVVGSADGNIDLWLIADGEWRHLGFLEGNAREATGFSFTRGSSPLMLLATFADSVVRVWSLDDLTAPHQILFENDPDRRVLTCSDDGPELSVITQDETGRIEVWDPVEGILRGHIDDAPRGLTTAGVSIVDGKIRLVTNGHAAHTVHVWDAETGEEIGPPVHLPYTPSRVVAHSTGIIASSWSDVAALDWSDRVSPDAATGGVSLTHVLSWFPGEILSSGPEANAWDLQTWESWMAGEPANWEMSIPSADMHESPRHLRHLVAQRLEPEGFDLIDLEPGEFEISVPDIDGGRWRKLPLYHVFTLKERPGIGRSG</sequence>
<dbReference type="Gene3D" id="3.40.50.1460">
    <property type="match status" value="1"/>
</dbReference>
<reference evidence="5 6" key="1">
    <citation type="submission" date="2018-03" db="EMBL/GenBank/DDBJ databases">
        <title>Genomic Encyclopedia of Type Strains, Phase III (KMG-III): the genomes of soil and plant-associated and newly described type strains.</title>
        <authorList>
            <person name="Whitman W."/>
        </authorList>
    </citation>
    <scope>NUCLEOTIDE SEQUENCE [LARGE SCALE GENOMIC DNA]</scope>
    <source>
        <strain evidence="5 6">CGMCC 4.7104</strain>
    </source>
</reference>
<dbReference type="Pfam" id="PF24883">
    <property type="entry name" value="NPHP3_N"/>
    <property type="match status" value="1"/>
</dbReference>
<gene>
    <name evidence="5" type="ORF">B0I32_13117</name>
</gene>
<dbReference type="Proteomes" id="UP000238312">
    <property type="component" value="Unassembled WGS sequence"/>
</dbReference>
<accession>A0A2T0M5B3</accession>
<protein>
    <submittedName>
        <fullName evidence="5">WD40 repeat protein</fullName>
    </submittedName>
</protein>
<evidence type="ECO:0000313" key="6">
    <source>
        <dbReference type="Proteomes" id="UP000238312"/>
    </source>
</evidence>
<evidence type="ECO:0000256" key="2">
    <source>
        <dbReference type="ARBA" id="ARBA00022737"/>
    </source>
</evidence>
<keyword evidence="6" id="KW-1185">Reference proteome</keyword>
<dbReference type="InterPro" id="IPR056884">
    <property type="entry name" value="NPHP3-like_N"/>
</dbReference>
<dbReference type="PANTHER" id="PTHR22847:SF637">
    <property type="entry name" value="WD REPEAT DOMAIN 5B"/>
    <property type="match status" value="1"/>
</dbReference>
<comment type="caution">
    <text evidence="5">The sequence shown here is derived from an EMBL/GenBank/DDBJ whole genome shotgun (WGS) entry which is preliminary data.</text>
</comment>
<dbReference type="SMART" id="SM00320">
    <property type="entry name" value="WD40"/>
    <property type="match status" value="3"/>
</dbReference>
<name>A0A2T0M5B3_9ACTN</name>
<evidence type="ECO:0000256" key="3">
    <source>
        <dbReference type="SAM" id="MobiDB-lite"/>
    </source>
</evidence>
<dbReference type="InterPro" id="IPR027417">
    <property type="entry name" value="P-loop_NTPase"/>
</dbReference>
<dbReference type="EMBL" id="PVNG01000031">
    <property type="protein sequence ID" value="PRX52620.1"/>
    <property type="molecule type" value="Genomic_DNA"/>
</dbReference>
<dbReference type="InterPro" id="IPR001680">
    <property type="entry name" value="WD40_rpt"/>
</dbReference>
<dbReference type="Gene3D" id="2.130.10.10">
    <property type="entry name" value="YVTN repeat-like/Quinoprotein amine dehydrogenase"/>
    <property type="match status" value="2"/>
</dbReference>
<evidence type="ECO:0000313" key="5">
    <source>
        <dbReference type="EMBL" id="PRX52620.1"/>
    </source>
</evidence>
<feature type="domain" description="Nephrocystin 3-like N-terminal" evidence="4">
    <location>
        <begin position="308"/>
        <end position="446"/>
    </location>
</feature>
<dbReference type="InterPro" id="IPR036322">
    <property type="entry name" value="WD40_repeat_dom_sf"/>
</dbReference>
<dbReference type="SUPFAM" id="SSF52540">
    <property type="entry name" value="P-loop containing nucleoside triphosphate hydrolases"/>
    <property type="match status" value="1"/>
</dbReference>
<keyword evidence="2" id="KW-0677">Repeat</keyword>
<organism evidence="5 6">
    <name type="scientific">Nonomuraea fuscirosea</name>
    <dbReference type="NCBI Taxonomy" id="1291556"/>
    <lineage>
        <taxon>Bacteria</taxon>
        <taxon>Bacillati</taxon>
        <taxon>Actinomycetota</taxon>
        <taxon>Actinomycetes</taxon>
        <taxon>Streptosporangiales</taxon>
        <taxon>Streptosporangiaceae</taxon>
        <taxon>Nonomuraea</taxon>
    </lineage>
</organism>
<proteinExistence type="predicted"/>
<dbReference type="SUPFAM" id="SSF50978">
    <property type="entry name" value="WD40 repeat-like"/>
    <property type="match status" value="2"/>
</dbReference>
<evidence type="ECO:0000256" key="1">
    <source>
        <dbReference type="ARBA" id="ARBA00022574"/>
    </source>
</evidence>
<dbReference type="Gene3D" id="3.40.50.300">
    <property type="entry name" value="P-loop containing nucleotide triphosphate hydrolases"/>
    <property type="match status" value="1"/>
</dbReference>
<dbReference type="InterPro" id="IPR015943">
    <property type="entry name" value="WD40/YVTN_repeat-like_dom_sf"/>
</dbReference>
<dbReference type="PANTHER" id="PTHR22847">
    <property type="entry name" value="WD40 REPEAT PROTEIN"/>
    <property type="match status" value="1"/>
</dbReference>
<evidence type="ECO:0000259" key="4">
    <source>
        <dbReference type="Pfam" id="PF24883"/>
    </source>
</evidence>
<feature type="region of interest" description="Disordered" evidence="3">
    <location>
        <begin position="7"/>
        <end position="29"/>
    </location>
</feature>